<reference evidence="1 2" key="1">
    <citation type="submission" date="2013-05" db="EMBL/GenBank/DDBJ databases">
        <title>Genome assembly of Chondromyces apiculatus DSM 436.</title>
        <authorList>
            <person name="Sharma G."/>
            <person name="Khatri I."/>
            <person name="Kaur C."/>
            <person name="Mayilraj S."/>
            <person name="Subramanian S."/>
        </authorList>
    </citation>
    <scope>NUCLEOTIDE SEQUENCE [LARGE SCALE GENOMIC DNA]</scope>
    <source>
        <strain evidence="1 2">DSM 436</strain>
    </source>
</reference>
<organism evidence="1 2">
    <name type="scientific">Chondromyces apiculatus DSM 436</name>
    <dbReference type="NCBI Taxonomy" id="1192034"/>
    <lineage>
        <taxon>Bacteria</taxon>
        <taxon>Pseudomonadati</taxon>
        <taxon>Myxococcota</taxon>
        <taxon>Polyangia</taxon>
        <taxon>Polyangiales</taxon>
        <taxon>Polyangiaceae</taxon>
        <taxon>Chondromyces</taxon>
    </lineage>
</organism>
<comment type="caution">
    <text evidence="1">The sequence shown here is derived from an EMBL/GenBank/DDBJ whole genome shotgun (WGS) entry which is preliminary data.</text>
</comment>
<keyword evidence="2" id="KW-1185">Reference proteome</keyword>
<name>A0A017T9E1_9BACT</name>
<protein>
    <submittedName>
        <fullName evidence="1">Uncharacterized protein</fullName>
    </submittedName>
</protein>
<evidence type="ECO:0000313" key="2">
    <source>
        <dbReference type="Proteomes" id="UP000019678"/>
    </source>
</evidence>
<sequence>MLRAMIASRAARALLPLFFFLGLPGASCGQSALGLMPGVVNNTGNLSLRRAVLTWATQTLCTEVQKRSVPLRLRDEDPSTGRFYPTSCAAQQLPNGNLKVQLGGFGFVWTNLTRRIGFDAAVGVEYEQDFLMEGGVMYVYFRQRETTAATFTTRMIEKPATISVGGISLAPGTAMSDALGAQLLRSEIARGFTVIRGSDASMQLGLGIVEKGQRPPEPYEHGSSQKLLLLNERTEIHQDQRDYIGPLEVTGNDEALSLTLNVDGADGVDVLILPRAPTGPWLQQYATQPVPTPPPEVPRLAEAVPAGAIWRKTVPLPRGFYYLVLDNTAAAGPTQPATQAHDDRAALVSYAVQLGDAP</sequence>
<dbReference type="EMBL" id="ASRX01000020">
    <property type="protein sequence ID" value="EYF05893.1"/>
    <property type="molecule type" value="Genomic_DNA"/>
</dbReference>
<dbReference type="Proteomes" id="UP000019678">
    <property type="component" value="Unassembled WGS sequence"/>
</dbReference>
<gene>
    <name evidence="1" type="ORF">CAP_2895</name>
</gene>
<evidence type="ECO:0000313" key="1">
    <source>
        <dbReference type="EMBL" id="EYF05893.1"/>
    </source>
</evidence>
<proteinExistence type="predicted"/>
<dbReference type="AlphaFoldDB" id="A0A017T9E1"/>
<accession>A0A017T9E1</accession>
<dbReference type="STRING" id="1192034.CAP_2895"/>